<gene>
    <name evidence="2" type="ORF">C500_05503</name>
</gene>
<proteinExistence type="predicted"/>
<reference evidence="2 3" key="1">
    <citation type="journal article" date="2014" name="PLoS Genet.">
        <title>Phylogenetically driven sequencing of extremely halophilic archaea reveals strategies for static and dynamic osmo-response.</title>
        <authorList>
            <person name="Becker E.A."/>
            <person name="Seitzer P.M."/>
            <person name="Tritt A."/>
            <person name="Larsen D."/>
            <person name="Krusor M."/>
            <person name="Yao A.I."/>
            <person name="Wu D."/>
            <person name="Madern D."/>
            <person name="Eisen J.A."/>
            <person name="Darling A.E."/>
            <person name="Facciotti M.T."/>
        </authorList>
    </citation>
    <scope>NUCLEOTIDE SEQUENCE [LARGE SCALE GENOMIC DNA]</scope>
    <source>
        <strain evidence="3">ATCC 43099 / DSM 3394 / CCM 3739 / CIP 104546 / IAM 13178 / JCM 8861 / NBRC 102185 / NCIMB 2190 / MS3</strain>
    </source>
</reference>
<accession>L9V6R0</accession>
<organism evidence="2 3">
    <name type="scientific">Natrialba magadii (strain ATCC 43099 / DSM 3394 / CCM 3739 / CIP 104546 / IAM 13178 / JCM 8861 / NBRC 102185 / NCIMB 2190 / MS3)</name>
    <name type="common">Natronobacterium magadii</name>
    <dbReference type="NCBI Taxonomy" id="547559"/>
    <lineage>
        <taxon>Archaea</taxon>
        <taxon>Methanobacteriati</taxon>
        <taxon>Methanobacteriota</taxon>
        <taxon>Stenosarchaea group</taxon>
        <taxon>Halobacteria</taxon>
        <taxon>Halobacteriales</taxon>
        <taxon>Natrialbaceae</taxon>
        <taxon>Natrialba</taxon>
    </lineage>
</organism>
<dbReference type="AlphaFoldDB" id="L9V6R0"/>
<dbReference type="PATRIC" id="fig|547559.17.peg.1060"/>
<name>L9V6R0_NATMM</name>
<dbReference type="EMBL" id="AOHS01000023">
    <property type="protein sequence ID" value="ELY32008.1"/>
    <property type="molecule type" value="Genomic_DNA"/>
</dbReference>
<evidence type="ECO:0000313" key="2">
    <source>
        <dbReference type="EMBL" id="ELY32008.1"/>
    </source>
</evidence>
<dbReference type="Proteomes" id="UP000011543">
    <property type="component" value="Unassembled WGS sequence"/>
</dbReference>
<feature type="region of interest" description="Disordered" evidence="1">
    <location>
        <begin position="48"/>
        <end position="72"/>
    </location>
</feature>
<evidence type="ECO:0000256" key="1">
    <source>
        <dbReference type="SAM" id="MobiDB-lite"/>
    </source>
</evidence>
<sequence>MSTLPPWIENRIEHSLDKKLTQRHVVEIMLNAERPYFSAEQIRARVRPDRDTSAYPRLPVSDECSDALSEPRNEQAGVCARISITGLNGRPSAAVHAVTSERLIRNTSSVPVMGRDCEYESDGSRAPNTGTTTDRLSPLNSARRLCAVAENSQQ</sequence>
<comment type="caution">
    <text evidence="2">The sequence shown here is derived from an EMBL/GenBank/DDBJ whole genome shotgun (WGS) entry which is preliminary data.</text>
</comment>
<evidence type="ECO:0000313" key="3">
    <source>
        <dbReference type="Proteomes" id="UP000011543"/>
    </source>
</evidence>
<protein>
    <submittedName>
        <fullName evidence="2">Uncharacterized protein</fullName>
    </submittedName>
</protein>